<dbReference type="PANTHER" id="PTHR23070">
    <property type="entry name" value="BCS1 AAA-TYPE ATPASE"/>
    <property type="match status" value="1"/>
</dbReference>
<organism evidence="5 6">
    <name type="scientific">Ostreobium quekettii</name>
    <dbReference type="NCBI Taxonomy" id="121088"/>
    <lineage>
        <taxon>Eukaryota</taxon>
        <taxon>Viridiplantae</taxon>
        <taxon>Chlorophyta</taxon>
        <taxon>core chlorophytes</taxon>
        <taxon>Ulvophyceae</taxon>
        <taxon>TCBD clade</taxon>
        <taxon>Bryopsidales</taxon>
        <taxon>Ostreobineae</taxon>
        <taxon>Ostreobiaceae</taxon>
        <taxon>Ostreobium</taxon>
    </lineage>
</organism>
<dbReference type="GO" id="GO:0016887">
    <property type="term" value="F:ATP hydrolysis activity"/>
    <property type="evidence" value="ECO:0007669"/>
    <property type="project" value="InterPro"/>
</dbReference>
<dbReference type="InterPro" id="IPR027417">
    <property type="entry name" value="P-loop_NTPase"/>
</dbReference>
<gene>
    <name evidence="5" type="ORF">OSTQU699_LOCUS5423</name>
</gene>
<dbReference type="InterPro" id="IPR050747">
    <property type="entry name" value="Mitochondrial_chaperone_BCS1"/>
</dbReference>
<evidence type="ECO:0000256" key="2">
    <source>
        <dbReference type="RuleBase" id="RU003651"/>
    </source>
</evidence>
<protein>
    <recommendedName>
        <fullName evidence="4">AAA+ ATPase domain-containing protein</fullName>
    </recommendedName>
</protein>
<dbReference type="EMBL" id="CAJHUC010001167">
    <property type="protein sequence ID" value="CAD7700064.1"/>
    <property type="molecule type" value="Genomic_DNA"/>
</dbReference>
<name>A0A8S1J975_9CHLO</name>
<proteinExistence type="inferred from homology"/>
<feature type="domain" description="AAA+ ATPase" evidence="4">
    <location>
        <begin position="327"/>
        <end position="525"/>
    </location>
</feature>
<dbReference type="GO" id="GO:0005524">
    <property type="term" value="F:ATP binding"/>
    <property type="evidence" value="ECO:0007669"/>
    <property type="project" value="UniProtKB-KW"/>
</dbReference>
<dbReference type="Gene3D" id="3.40.50.300">
    <property type="entry name" value="P-loop containing nucleotide triphosphate hydrolases"/>
    <property type="match status" value="1"/>
</dbReference>
<dbReference type="SUPFAM" id="SSF52540">
    <property type="entry name" value="P-loop containing nucleoside triphosphate hydrolases"/>
    <property type="match status" value="1"/>
</dbReference>
<dbReference type="InterPro" id="IPR003959">
    <property type="entry name" value="ATPase_AAA_core"/>
</dbReference>
<dbReference type="OrthoDB" id="541358at2759"/>
<dbReference type="AlphaFoldDB" id="A0A8S1J975"/>
<sequence length="643" mass="71347">MHSGEYGWDSGDNGEWVLDSGEGPVGGGQGAVGDGQWAVDSGMSTGLLTQFGIMQKISTGNMLFDMALMFMMPVILKYAAGYCSQLKQWFLGRLHFEPSKYVRTIDYTCRSGSSWYWDRDNNRNKVLQDSILMFLDSKQDVVEQFKVAGFKLTTAAADEEGSDHSDYLDSDSYGGQGDGDDEIRRYRVQVVPPEKKWFDVEPDIQFMKSKTEKFVGDRKVGSVVTFTFQTKLRDGRGRIGHFVDRALAMYKDRMGKKKDTARYFYTPQFAMDADNNNNDTGMMYKRYRLSEDRTFDSFFHPEKKEILRLVDHFVHKQGKFGIPGYPHKLGLLLHGPPGTGKTSLIKALAQYTHRHIISIPLSRVRTNQELMDLVFDQSCTVKGDSMKYKLPFKKTIFVMEDIDAACDVVKKRTSAAPPSEKEKAPIGPQSDPKKANGKGTGTLKNADPPASSSGDKDDVRVTSLMDKLRGEKDELNLAGILNVLDGVVDSPNRIVVMTTNHPEKLDPALIRPGRVNKQLYLGYLRLEEALQMVEHYFGELTEADKHNFTSVFPNFMMSPAALESICAACDAVDDLVRCIKDERTKYMSPQNPAGCQGNSVCGVVGAYGAQGKIGDGGGMAEAGPIAPIAAPQTRFNSPLSPGF</sequence>
<accession>A0A8S1J975</accession>
<dbReference type="Pfam" id="PF00004">
    <property type="entry name" value="AAA"/>
    <property type="match status" value="2"/>
</dbReference>
<dbReference type="SMART" id="SM00382">
    <property type="entry name" value="AAA"/>
    <property type="match status" value="1"/>
</dbReference>
<reference evidence="5" key="1">
    <citation type="submission" date="2020-12" db="EMBL/GenBank/DDBJ databases">
        <authorList>
            <person name="Iha C."/>
        </authorList>
    </citation>
    <scope>NUCLEOTIDE SEQUENCE</scope>
</reference>
<dbReference type="Proteomes" id="UP000708148">
    <property type="component" value="Unassembled WGS sequence"/>
</dbReference>
<dbReference type="InterPro" id="IPR003960">
    <property type="entry name" value="ATPase_AAA_CS"/>
</dbReference>
<evidence type="ECO:0000313" key="5">
    <source>
        <dbReference type="EMBL" id="CAD7700064.1"/>
    </source>
</evidence>
<dbReference type="PROSITE" id="PS00674">
    <property type="entry name" value="AAA"/>
    <property type="match status" value="1"/>
</dbReference>
<keyword evidence="2" id="KW-0067">ATP-binding</keyword>
<evidence type="ECO:0000259" key="4">
    <source>
        <dbReference type="SMART" id="SM00382"/>
    </source>
</evidence>
<evidence type="ECO:0000256" key="1">
    <source>
        <dbReference type="ARBA" id="ARBA00007448"/>
    </source>
</evidence>
<dbReference type="InterPro" id="IPR003593">
    <property type="entry name" value="AAA+_ATPase"/>
</dbReference>
<comment type="caution">
    <text evidence="5">The sequence shown here is derived from an EMBL/GenBank/DDBJ whole genome shotgun (WGS) entry which is preliminary data.</text>
</comment>
<evidence type="ECO:0000256" key="3">
    <source>
        <dbReference type="SAM" id="MobiDB-lite"/>
    </source>
</evidence>
<keyword evidence="6" id="KW-1185">Reference proteome</keyword>
<comment type="similarity">
    <text evidence="1">Belongs to the AAA ATPase family. BCS1 subfamily.</text>
</comment>
<feature type="region of interest" description="Disordered" evidence="3">
    <location>
        <begin position="413"/>
        <end position="459"/>
    </location>
</feature>
<keyword evidence="2" id="KW-0547">Nucleotide-binding</keyword>
<evidence type="ECO:0000313" key="6">
    <source>
        <dbReference type="Proteomes" id="UP000708148"/>
    </source>
</evidence>